<dbReference type="PANTHER" id="PTHR45277">
    <property type="entry name" value="EXPRESSED PROTEIN"/>
    <property type="match status" value="1"/>
</dbReference>
<dbReference type="Pfam" id="PF13649">
    <property type="entry name" value="Methyltransf_25"/>
    <property type="match status" value="1"/>
</dbReference>
<feature type="transmembrane region" description="Helical" evidence="1">
    <location>
        <begin position="16"/>
        <end position="34"/>
    </location>
</feature>
<proteinExistence type="predicted"/>
<dbReference type="GO" id="GO:0008168">
    <property type="term" value="F:methyltransferase activity"/>
    <property type="evidence" value="ECO:0007669"/>
    <property type="project" value="UniProtKB-KW"/>
</dbReference>
<dbReference type="Proteomes" id="UP000285517">
    <property type="component" value="Chromosome"/>
</dbReference>
<evidence type="ECO:0000313" key="3">
    <source>
        <dbReference type="EMBL" id="QAA80367.1"/>
    </source>
</evidence>
<dbReference type="OrthoDB" id="9770553at2"/>
<evidence type="ECO:0000313" key="4">
    <source>
        <dbReference type="Proteomes" id="UP000285517"/>
    </source>
</evidence>
<dbReference type="KEGG" id="aev:EI546_00850"/>
<reference evidence="3 4" key="1">
    <citation type="submission" date="2019-01" db="EMBL/GenBank/DDBJ databases">
        <title>Complete genome sequencing of Aequorivita sp. H23M31.</title>
        <authorList>
            <person name="Bae J.-W."/>
        </authorList>
    </citation>
    <scope>NUCLEOTIDE SEQUENCE [LARGE SCALE GENOMIC DNA]</scope>
    <source>
        <strain evidence="3 4">H23M31</strain>
    </source>
</reference>
<sequence>MKKIDYGIDAPKVIRRLLFIGILIISITLLFPIVSFGEIELVTSGFIWAGVSLIVGAILMTLYSKFGKLKHRDRILNKIQWTGSEKVLDVGTGLGLLMIGAAKRLTTGKAIGIDIFDSRDLSNNTLERTRANAKLEGVTGNTEVLRMDILKTDFPNDYFDVIVSNLCLHNIKKAKDRDAACAEIFRILKPEGKTIISDFINIGNYSRKFKSLGMKVQNEGTYLFDTFPPLTIIKSIKQ</sequence>
<organism evidence="3 4">
    <name type="scientific">Aequorivita ciconiae</name>
    <dbReference type="NCBI Taxonomy" id="2494375"/>
    <lineage>
        <taxon>Bacteria</taxon>
        <taxon>Pseudomonadati</taxon>
        <taxon>Bacteroidota</taxon>
        <taxon>Flavobacteriia</taxon>
        <taxon>Flavobacteriales</taxon>
        <taxon>Flavobacteriaceae</taxon>
        <taxon>Aequorivita</taxon>
    </lineage>
</organism>
<evidence type="ECO:0000256" key="1">
    <source>
        <dbReference type="SAM" id="Phobius"/>
    </source>
</evidence>
<keyword evidence="3" id="KW-0489">Methyltransferase</keyword>
<dbReference type="CDD" id="cd02440">
    <property type="entry name" value="AdoMet_MTases"/>
    <property type="match status" value="1"/>
</dbReference>
<dbReference type="InterPro" id="IPR041698">
    <property type="entry name" value="Methyltransf_25"/>
</dbReference>
<dbReference type="EMBL" id="CP034951">
    <property type="protein sequence ID" value="QAA80367.1"/>
    <property type="molecule type" value="Genomic_DNA"/>
</dbReference>
<dbReference type="SUPFAM" id="SSF53335">
    <property type="entry name" value="S-adenosyl-L-methionine-dependent methyltransferases"/>
    <property type="match status" value="1"/>
</dbReference>
<gene>
    <name evidence="3" type="ORF">EI546_00850</name>
</gene>
<dbReference type="RefSeq" id="WP_128248768.1">
    <property type="nucleotide sequence ID" value="NZ_CP034951.1"/>
</dbReference>
<feature type="transmembrane region" description="Helical" evidence="1">
    <location>
        <begin position="46"/>
        <end position="64"/>
    </location>
</feature>
<keyword evidence="1" id="KW-0812">Transmembrane</keyword>
<dbReference type="GO" id="GO:0032259">
    <property type="term" value="P:methylation"/>
    <property type="evidence" value="ECO:0007669"/>
    <property type="project" value="UniProtKB-KW"/>
</dbReference>
<keyword evidence="4" id="KW-1185">Reference proteome</keyword>
<feature type="domain" description="Methyltransferase" evidence="2">
    <location>
        <begin position="87"/>
        <end position="192"/>
    </location>
</feature>
<evidence type="ECO:0000259" key="2">
    <source>
        <dbReference type="Pfam" id="PF13649"/>
    </source>
</evidence>
<protein>
    <submittedName>
        <fullName evidence="3">Class I SAM-dependent methyltransferase</fullName>
    </submittedName>
</protein>
<name>A0A410FZC4_9FLAO</name>
<dbReference type="InterPro" id="IPR029063">
    <property type="entry name" value="SAM-dependent_MTases_sf"/>
</dbReference>
<keyword evidence="1" id="KW-0472">Membrane</keyword>
<keyword evidence="3" id="KW-0808">Transferase</keyword>
<dbReference type="PANTHER" id="PTHR45277:SF1">
    <property type="entry name" value="EXPRESSED PROTEIN"/>
    <property type="match status" value="1"/>
</dbReference>
<keyword evidence="1" id="KW-1133">Transmembrane helix</keyword>
<dbReference type="AlphaFoldDB" id="A0A410FZC4"/>
<dbReference type="Gene3D" id="3.40.50.150">
    <property type="entry name" value="Vaccinia Virus protein VP39"/>
    <property type="match status" value="1"/>
</dbReference>
<accession>A0A410FZC4</accession>